<dbReference type="Pfam" id="PF22540">
    <property type="entry name" value="RET_CRD"/>
    <property type="match status" value="1"/>
</dbReference>
<protein>
    <recommendedName>
        <fullName evidence="6">Protein kinase domain-containing protein</fullName>
    </recommendedName>
</protein>
<dbReference type="SUPFAM" id="SSF56112">
    <property type="entry name" value="Protein kinase-like (PK-like)"/>
    <property type="match status" value="1"/>
</dbReference>
<keyword evidence="3" id="KW-0067">ATP-binding</keyword>
<dbReference type="PANTHER" id="PTHR24416">
    <property type="entry name" value="TYROSINE-PROTEIN KINASE RECEPTOR"/>
    <property type="match status" value="1"/>
</dbReference>
<keyword evidence="3" id="KW-0547">Nucleotide-binding</keyword>
<comment type="subcellular location">
    <subcellularLocation>
        <location evidence="1">Membrane</location>
        <topology evidence="1">Single-pass membrane protein</topology>
    </subcellularLocation>
</comment>
<name>A0A1Y1LSX8_PHOPY</name>
<proteinExistence type="predicted"/>
<dbReference type="GO" id="GO:0004714">
    <property type="term" value="F:transmembrane receptor protein tyrosine kinase activity"/>
    <property type="evidence" value="ECO:0007669"/>
    <property type="project" value="UniProtKB-EC"/>
</dbReference>
<dbReference type="Gene3D" id="3.30.200.20">
    <property type="entry name" value="Phosphorylase Kinase, domain 1"/>
    <property type="match status" value="1"/>
</dbReference>
<evidence type="ECO:0000256" key="4">
    <source>
        <dbReference type="SAM" id="MobiDB-lite"/>
    </source>
</evidence>
<dbReference type="InterPro" id="IPR050122">
    <property type="entry name" value="RTK"/>
</dbReference>
<dbReference type="Pfam" id="PF07714">
    <property type="entry name" value="PK_Tyr_Ser-Thr"/>
    <property type="match status" value="1"/>
</dbReference>
<dbReference type="InterPro" id="IPR001245">
    <property type="entry name" value="Ser-Thr/Tyr_kinase_cat_dom"/>
</dbReference>
<organism evidence="7">
    <name type="scientific">Photinus pyralis</name>
    <name type="common">Common eastern firefly</name>
    <name type="synonym">Lampyris pyralis</name>
    <dbReference type="NCBI Taxonomy" id="7054"/>
    <lineage>
        <taxon>Eukaryota</taxon>
        <taxon>Metazoa</taxon>
        <taxon>Ecdysozoa</taxon>
        <taxon>Arthropoda</taxon>
        <taxon>Hexapoda</taxon>
        <taxon>Insecta</taxon>
        <taxon>Pterygota</taxon>
        <taxon>Neoptera</taxon>
        <taxon>Endopterygota</taxon>
        <taxon>Coleoptera</taxon>
        <taxon>Polyphaga</taxon>
        <taxon>Elateriformia</taxon>
        <taxon>Elateroidea</taxon>
        <taxon>Lampyridae</taxon>
        <taxon>Lampyrinae</taxon>
        <taxon>Photinus</taxon>
    </lineage>
</organism>
<dbReference type="SMART" id="SM00219">
    <property type="entry name" value="TyrKc"/>
    <property type="match status" value="1"/>
</dbReference>
<dbReference type="Gene3D" id="1.10.510.10">
    <property type="entry name" value="Transferase(Phosphotransferase) domain 1"/>
    <property type="match status" value="1"/>
</dbReference>
<dbReference type="InterPro" id="IPR011009">
    <property type="entry name" value="Kinase-like_dom_sf"/>
</dbReference>
<comment type="catalytic activity">
    <reaction evidence="2">
        <text>L-tyrosyl-[protein] + ATP = O-phospho-L-tyrosyl-[protein] + ADP + H(+)</text>
        <dbReference type="Rhea" id="RHEA:10596"/>
        <dbReference type="Rhea" id="RHEA-COMP:10136"/>
        <dbReference type="Rhea" id="RHEA-COMP:20101"/>
        <dbReference type="ChEBI" id="CHEBI:15378"/>
        <dbReference type="ChEBI" id="CHEBI:30616"/>
        <dbReference type="ChEBI" id="CHEBI:46858"/>
        <dbReference type="ChEBI" id="CHEBI:61978"/>
        <dbReference type="ChEBI" id="CHEBI:456216"/>
        <dbReference type="EC" id="2.7.10.1"/>
    </reaction>
</comment>
<sequence length="1194" mass="134173">MSSAPNELLKYFLFGAIYLYIYANGAYFSMSNVVMNLPGDKSHYPPTDHSILTLYALRDGEHYHNRTEHFVYSLNTNGEPVAQVFRPTGDIMFKKVFFEKDVANITMQAAVDDNSGMIDTTTIQLNIGPKYPLSCDLMLHDLCFWQSATYRIFENRQPTVIGSLNSPYLAEMCKGYKLSYALLDGGNQFDVVTPSDINKSWELRSLKSLDRDVNRSMKVFSTPLSESGEYRYLSVKCAIKNPSGKMQDIMKNITIKILDEDDNLPATGFQGGFVGIQLGNNLLQKGQVIEHKDLMFMDRDSPPVNAYLISISDDKLHVFDPNCSIFEDDRENETHTAIFCKLIVTKDIRLSESPYTITLKINDTTLLPGFGNSVISVPIRVYFERYEEFPKALALTMPPTDLSLPLLLYPHREVTIFRTAAPYARVTQPLKMNLRKGISSFSILNDTSHEAFAITETEGIVYVKNVMKMREAASHVRVTVQWLNNKVTQTDNIVIKISNEPNHTCHDRGPSTRDWNMCAFYRSKKDCNKGCGISTGGAPAVERRKIINNPERCMWRGDPHPGNEQTHLYATCTPDIDTCPNGVCDSLENLSPLICPQDCSAEVVFPLQRNPRTGRGFDVGAGICSCNPSGGCLCDMAEKRQAKPKPLTTRAPERNATIANNSSFSPPIVQSNVSRRTGVDISACGTKCILGITGSAVVLVTIICGMIICFRQYRKRRMVREKFSNDTTDLSVPLSDYVDRSAPTENLNFNFNVTTIMGFTTGAEPDPKWEFPRGQLKIEQTLGEGEFGRVLRAQALSIGGQPGYTTVAVKTLKNDAGERELADLLSEYQLLKEVSHPNIIKLLGASTVPGGPVYLIIEFAEHGSLRNYLRRSRHLHTDLHIQTNPMQNLSLPPEHYDEPKICDITPNEILSFAWQIANGMAYLSDIKLVHRDLAARNILLAAEKVCKISDFGLTRDIYQDDAYFKRSKGRVPIKWMAPESLSDHVYTNKSDVWSFGILIWELVTLGASPYPGIVVQSLFHLLKTGYRMERPENCSVVLYKVMRSCWSLDPEKRPTFSELSMKFEKMLADKVEYLDLTSNAFNNRGYFCDNLEDIEVDVEDSANTVKVNTEAINYLNKTIDYEKCGNATKINVVQPEEEKIENDALLSTSQPDLQNSLGYETPVKLQNKPDNTLTTPVNEFPQYGYTDMNACKSK</sequence>
<dbReference type="PROSITE" id="PS50011">
    <property type="entry name" value="PROTEIN_KINASE_DOM"/>
    <property type="match status" value="1"/>
</dbReference>
<dbReference type="InterPro" id="IPR000719">
    <property type="entry name" value="Prot_kinase_dom"/>
</dbReference>
<feature type="domain" description="Protein kinase" evidence="6">
    <location>
        <begin position="776"/>
        <end position="1067"/>
    </location>
</feature>
<evidence type="ECO:0000313" key="7">
    <source>
        <dbReference type="EMBL" id="JAV76759.1"/>
    </source>
</evidence>
<dbReference type="GO" id="GO:0043235">
    <property type="term" value="C:receptor complex"/>
    <property type="evidence" value="ECO:0007669"/>
    <property type="project" value="TreeGrafter"/>
</dbReference>
<evidence type="ECO:0000256" key="3">
    <source>
        <dbReference type="PROSITE-ProRule" id="PRU10141"/>
    </source>
</evidence>
<feature type="binding site" evidence="3">
    <location>
        <position position="810"/>
    </location>
    <ligand>
        <name>ATP</name>
        <dbReference type="ChEBI" id="CHEBI:30616"/>
    </ligand>
</feature>
<dbReference type="PANTHER" id="PTHR24416:SF617">
    <property type="entry name" value="RET ONCOGENE, ISOFORM A"/>
    <property type="match status" value="1"/>
</dbReference>
<feature type="region of interest" description="Disordered" evidence="4">
    <location>
        <begin position="644"/>
        <end position="663"/>
    </location>
</feature>
<dbReference type="FunFam" id="1.10.510.10:FF:000462">
    <property type="entry name" value="Receptor tyrosine kinase"/>
    <property type="match status" value="1"/>
</dbReference>
<keyword evidence="5" id="KW-0812">Transmembrane</keyword>
<evidence type="ECO:0000256" key="2">
    <source>
        <dbReference type="ARBA" id="ARBA00051243"/>
    </source>
</evidence>
<dbReference type="PRINTS" id="PR00109">
    <property type="entry name" value="TYRKINASE"/>
</dbReference>
<dbReference type="GO" id="GO:0007169">
    <property type="term" value="P:cell surface receptor protein tyrosine kinase signaling pathway"/>
    <property type="evidence" value="ECO:0007669"/>
    <property type="project" value="TreeGrafter"/>
</dbReference>
<reference evidence="7" key="1">
    <citation type="journal article" date="2016" name="Sci. Rep.">
        <title>Molecular characterization of firefly nuptial gifts: a multi-omics approach sheds light on postcopulatory sexual selection.</title>
        <authorList>
            <person name="Al-Wathiqui N."/>
            <person name="Fallon T.R."/>
            <person name="South A."/>
            <person name="Weng J.K."/>
            <person name="Lewis S.M."/>
        </authorList>
    </citation>
    <scope>NUCLEOTIDE SEQUENCE</scope>
</reference>
<dbReference type="InterPro" id="IPR055162">
    <property type="entry name" value="RET_CRD"/>
</dbReference>
<dbReference type="EMBL" id="GEZM01047768">
    <property type="protein sequence ID" value="JAV76759.1"/>
    <property type="molecule type" value="Transcribed_RNA"/>
</dbReference>
<dbReference type="AlphaFoldDB" id="A0A1Y1LSX8"/>
<evidence type="ECO:0000259" key="6">
    <source>
        <dbReference type="PROSITE" id="PS50011"/>
    </source>
</evidence>
<feature type="transmembrane region" description="Helical" evidence="5">
    <location>
        <begin position="689"/>
        <end position="710"/>
    </location>
</feature>
<keyword evidence="5" id="KW-1133">Transmembrane helix</keyword>
<keyword evidence="5" id="KW-0472">Membrane</keyword>
<dbReference type="InterPro" id="IPR008266">
    <property type="entry name" value="Tyr_kinase_AS"/>
</dbReference>
<dbReference type="InterPro" id="IPR020635">
    <property type="entry name" value="Tyr_kinase_cat_dom"/>
</dbReference>
<dbReference type="GO" id="GO:0005524">
    <property type="term" value="F:ATP binding"/>
    <property type="evidence" value="ECO:0007669"/>
    <property type="project" value="UniProtKB-UniRule"/>
</dbReference>
<dbReference type="PROSITE" id="PS00107">
    <property type="entry name" value="PROTEIN_KINASE_ATP"/>
    <property type="match status" value="1"/>
</dbReference>
<accession>A0A1Y1LSX8</accession>
<evidence type="ECO:0000256" key="1">
    <source>
        <dbReference type="ARBA" id="ARBA00004167"/>
    </source>
</evidence>
<dbReference type="InterPro" id="IPR017441">
    <property type="entry name" value="Protein_kinase_ATP_BS"/>
</dbReference>
<dbReference type="PROSITE" id="PS00109">
    <property type="entry name" value="PROTEIN_KINASE_TYR"/>
    <property type="match status" value="1"/>
</dbReference>
<feature type="transmembrane region" description="Helical" evidence="5">
    <location>
        <begin position="12"/>
        <end position="30"/>
    </location>
</feature>
<dbReference type="GO" id="GO:0005886">
    <property type="term" value="C:plasma membrane"/>
    <property type="evidence" value="ECO:0007669"/>
    <property type="project" value="TreeGrafter"/>
</dbReference>
<evidence type="ECO:0000256" key="5">
    <source>
        <dbReference type="SAM" id="Phobius"/>
    </source>
</evidence>